<dbReference type="Pfam" id="PF03221">
    <property type="entry name" value="HTH_Tnp_Tc5"/>
    <property type="match status" value="1"/>
</dbReference>
<evidence type="ECO:0000313" key="6">
    <source>
        <dbReference type="EMBL" id="EDS35531.1"/>
    </source>
</evidence>
<sequence>MPAKGTKIRQYSRRDLKLALEALDRRELTLNKAARRYNVPRSTLAKFNENRDRNVRIGPTPTFTTQEERQMVEWVEDLRHAGMAVKRSDLLEAAQWILETYPRQTKKIKDNSPSGFGASWVRAFERRHPSVTACLQVEPFGEDKPAAVPERECFEEVYQHLQALDVFSEPGRLFKCNEIGFGFSFNIAQSFEKPVNGTKRADLITAAFITSAAGRLAFPMIVYPYRETIPLELAATVPLFYGCGNSATGMMTKDTFYNYVTKTFFKFLMLNRVKLPVILFVDGTRPNVSLDLWKACRKLGIILMAFNPDESRNCKKHIAYATPLTRVVKGQLDDALLRWKDANSDRFISEMNFTELLYPAVQGSVTEELILRDWQAFSFYQWILKRRTRVEEIEFVSADLETEQQQEEECVQPDLEVEPPVEEAKEPLATLAET</sequence>
<dbReference type="InterPro" id="IPR050863">
    <property type="entry name" value="CenT-Element_Derived"/>
</dbReference>
<dbReference type="InterPro" id="IPR007889">
    <property type="entry name" value="HTH_Psq"/>
</dbReference>
<dbReference type="eggNOG" id="ENOG502RTJV">
    <property type="taxonomic scope" value="Eukaryota"/>
</dbReference>
<dbReference type="EnsemblMetazoa" id="CPIJ011327-RA">
    <property type="protein sequence ID" value="CPIJ011327-PA"/>
    <property type="gene ID" value="CPIJ011327"/>
</dbReference>
<evidence type="ECO:0000313" key="7">
    <source>
        <dbReference type="EnsemblMetazoa" id="CPIJ011327-PA"/>
    </source>
</evidence>
<feature type="region of interest" description="Disordered" evidence="4">
    <location>
        <begin position="404"/>
        <end position="434"/>
    </location>
</feature>
<dbReference type="GO" id="GO:0003677">
    <property type="term" value="F:DNA binding"/>
    <property type="evidence" value="ECO:0007669"/>
    <property type="project" value="UniProtKB-KW"/>
</dbReference>
<comment type="subcellular location">
    <subcellularLocation>
        <location evidence="1">Nucleus</location>
    </subcellularLocation>
</comment>
<feature type="compositionally biased region" description="Acidic residues" evidence="4">
    <location>
        <begin position="404"/>
        <end position="421"/>
    </location>
</feature>
<dbReference type="VEuPathDB" id="VectorBase:CQUJHB005956"/>
<reference evidence="7" key="2">
    <citation type="submission" date="2020-05" db="UniProtKB">
        <authorList>
            <consortium name="EnsemblMetazoa"/>
        </authorList>
    </citation>
    <scope>IDENTIFICATION</scope>
    <source>
        <strain evidence="7">JHB</strain>
    </source>
</reference>
<evidence type="ECO:0000256" key="3">
    <source>
        <dbReference type="ARBA" id="ARBA00023242"/>
    </source>
</evidence>
<dbReference type="Pfam" id="PF05225">
    <property type="entry name" value="HTH_psq"/>
    <property type="match status" value="1"/>
</dbReference>
<dbReference type="GO" id="GO:0005634">
    <property type="term" value="C:nucleus"/>
    <property type="evidence" value="ECO:0007669"/>
    <property type="project" value="UniProtKB-SubCell"/>
</dbReference>
<dbReference type="KEGG" id="cqu:CpipJ_CPIJ011327"/>
<dbReference type="Gene3D" id="1.10.10.60">
    <property type="entry name" value="Homeodomain-like"/>
    <property type="match status" value="1"/>
</dbReference>
<feature type="domain" description="HTH CENPB-type" evidence="5">
    <location>
        <begin position="55"/>
        <end position="134"/>
    </location>
</feature>
<evidence type="ECO:0000256" key="4">
    <source>
        <dbReference type="SAM" id="MobiDB-lite"/>
    </source>
</evidence>
<dbReference type="PANTHER" id="PTHR19303:SF57">
    <property type="entry name" value="HTH CENPB-TYPE DOMAIN-CONTAINING PROTEIN"/>
    <property type="match status" value="1"/>
</dbReference>
<evidence type="ECO:0000313" key="8">
    <source>
        <dbReference type="Proteomes" id="UP000002320"/>
    </source>
</evidence>
<name>B0WVD1_CULQU</name>
<evidence type="ECO:0000259" key="5">
    <source>
        <dbReference type="PROSITE" id="PS51253"/>
    </source>
</evidence>
<dbReference type="VEuPathDB" id="VectorBase:CPIJ011327"/>
<organism>
    <name type="scientific">Culex quinquefasciatus</name>
    <name type="common">Southern house mosquito</name>
    <name type="synonym">Culex pungens</name>
    <dbReference type="NCBI Taxonomy" id="7176"/>
    <lineage>
        <taxon>Eukaryota</taxon>
        <taxon>Metazoa</taxon>
        <taxon>Ecdysozoa</taxon>
        <taxon>Arthropoda</taxon>
        <taxon>Hexapoda</taxon>
        <taxon>Insecta</taxon>
        <taxon>Pterygota</taxon>
        <taxon>Neoptera</taxon>
        <taxon>Endopterygota</taxon>
        <taxon>Diptera</taxon>
        <taxon>Nematocera</taxon>
        <taxon>Culicoidea</taxon>
        <taxon>Culicidae</taxon>
        <taxon>Culicinae</taxon>
        <taxon>Culicini</taxon>
        <taxon>Culex</taxon>
        <taxon>Culex</taxon>
    </lineage>
</organism>
<accession>B0WVD1</accession>
<gene>
    <name evidence="7" type="primary">6043733</name>
    <name evidence="6" type="ORF">CpipJ_CPIJ011327</name>
</gene>
<dbReference type="OrthoDB" id="71166at2759"/>
<dbReference type="Proteomes" id="UP000002320">
    <property type="component" value="Unassembled WGS sequence"/>
</dbReference>
<evidence type="ECO:0000256" key="2">
    <source>
        <dbReference type="ARBA" id="ARBA00023125"/>
    </source>
</evidence>
<reference evidence="6" key="1">
    <citation type="submission" date="2007-03" db="EMBL/GenBank/DDBJ databases">
        <title>Annotation of Culex pipiens quinquefasciatus.</title>
        <authorList>
            <consortium name="The Broad Institute Genome Sequencing Platform"/>
            <person name="Atkinson P.W."/>
            <person name="Hemingway J."/>
            <person name="Christensen B.M."/>
            <person name="Higgs S."/>
            <person name="Kodira C."/>
            <person name="Hannick L."/>
            <person name="Megy K."/>
            <person name="O'Leary S."/>
            <person name="Pearson M."/>
            <person name="Haas B.J."/>
            <person name="Mauceli E."/>
            <person name="Wortman J.R."/>
            <person name="Lee N.H."/>
            <person name="Guigo R."/>
            <person name="Stanke M."/>
            <person name="Alvarado L."/>
            <person name="Amedeo P."/>
            <person name="Antoine C.H."/>
            <person name="Arensburger P."/>
            <person name="Bidwell S.L."/>
            <person name="Crawford M."/>
            <person name="Camaro F."/>
            <person name="Devon K."/>
            <person name="Engels R."/>
            <person name="Hammond M."/>
            <person name="Howarth C."/>
            <person name="Koehrsen M."/>
            <person name="Lawson D."/>
            <person name="Montgomery P."/>
            <person name="Nene V."/>
            <person name="Nusbaum C."/>
            <person name="Puiu D."/>
            <person name="Romero-Severson J."/>
            <person name="Severson D.W."/>
            <person name="Shumway M."/>
            <person name="Sisk P."/>
            <person name="Stolte C."/>
            <person name="Zeng Q."/>
            <person name="Eisenstadt E."/>
            <person name="Fraser-Liggett C."/>
            <person name="Strausberg R."/>
            <person name="Galagan J."/>
            <person name="Birren B."/>
            <person name="Collins F.H."/>
        </authorList>
    </citation>
    <scope>NUCLEOTIDE SEQUENCE [LARGE SCALE GENOMIC DNA]</scope>
    <source>
        <strain evidence="6">JHB</strain>
    </source>
</reference>
<dbReference type="HOGENOM" id="CLU_632008_0_0_1"/>
<dbReference type="AlphaFoldDB" id="B0WVD1"/>
<dbReference type="OMA" id="AVPEREC"/>
<keyword evidence="2" id="KW-0238">DNA-binding</keyword>
<dbReference type="PROSITE" id="PS51253">
    <property type="entry name" value="HTH_CENPB"/>
    <property type="match status" value="1"/>
</dbReference>
<evidence type="ECO:0000256" key="1">
    <source>
        <dbReference type="ARBA" id="ARBA00004123"/>
    </source>
</evidence>
<keyword evidence="8" id="KW-1185">Reference proteome</keyword>
<dbReference type="SUPFAM" id="SSF46689">
    <property type="entry name" value="Homeodomain-like"/>
    <property type="match status" value="1"/>
</dbReference>
<dbReference type="InParanoid" id="B0WVD1"/>
<proteinExistence type="predicted"/>
<dbReference type="InterPro" id="IPR009057">
    <property type="entry name" value="Homeodomain-like_sf"/>
</dbReference>
<protein>
    <recommendedName>
        <fullName evidence="5">HTH CENPB-type domain-containing protein</fullName>
    </recommendedName>
</protein>
<dbReference type="PANTHER" id="PTHR19303">
    <property type="entry name" value="TRANSPOSON"/>
    <property type="match status" value="1"/>
</dbReference>
<keyword evidence="3" id="KW-0539">Nucleus</keyword>
<dbReference type="InterPro" id="IPR006600">
    <property type="entry name" value="HTH_CenpB_DNA-bd_dom"/>
</dbReference>
<dbReference type="EMBL" id="DS232122">
    <property type="protein sequence ID" value="EDS35531.1"/>
    <property type="molecule type" value="Genomic_DNA"/>
</dbReference>